<protein>
    <submittedName>
        <fullName evidence="1">Uncharacterized protein</fullName>
    </submittedName>
</protein>
<comment type="caution">
    <text evidence="1">The sequence shown here is derived from an EMBL/GenBank/DDBJ whole genome shotgun (WGS) entry which is preliminary data.</text>
</comment>
<reference evidence="1 2" key="2">
    <citation type="journal article" date="2022" name="Mol. Ecol. Resour.">
        <title>The genomes of chicory, endive, great burdock and yacon provide insights into Asteraceae paleo-polyploidization history and plant inulin production.</title>
        <authorList>
            <person name="Fan W."/>
            <person name="Wang S."/>
            <person name="Wang H."/>
            <person name="Wang A."/>
            <person name="Jiang F."/>
            <person name="Liu H."/>
            <person name="Zhao H."/>
            <person name="Xu D."/>
            <person name="Zhang Y."/>
        </authorList>
    </citation>
    <scope>NUCLEOTIDE SEQUENCE [LARGE SCALE GENOMIC DNA]</scope>
    <source>
        <strain evidence="2">cv. Niubang</strain>
    </source>
</reference>
<name>A0ACB8YJT3_ARCLA</name>
<evidence type="ECO:0000313" key="1">
    <source>
        <dbReference type="EMBL" id="KAI3685361.1"/>
    </source>
</evidence>
<gene>
    <name evidence="1" type="ORF">L6452_34603</name>
</gene>
<accession>A0ACB8YJT3</accession>
<evidence type="ECO:0000313" key="2">
    <source>
        <dbReference type="Proteomes" id="UP001055879"/>
    </source>
</evidence>
<sequence>MDPLSSRLMMFLIVFALFGITNVSSLQNLKQVYALVKWKSSLENSVSLSSWSIPPLSYNSSTNVLSCSWFGVSCHSDGTINKLNLSASGLKGTLHKFSFSSFPNLTSLDLNTNEFFGHIPHEIGQLLNLVYMNLSNNRFSKEIPPEIGNLSSLVALSLARNNISGHIPPSIGNLRNLKSLEDLAIYNNHLDGSIPPSFGNLVSLLLLQLFNNRLSGYLPNNMFEGGKIQNISLSNNAFSGPIPKIIGNSTDLIRVRFDGNSLIGDISESFGLHPKLNFVNLARNYFQGELTDKWGKFKELETLIISQNKITGIIPRELGDSVMLHHIDFSSNMLVGNIPKELGNLKAMLKLYLSNNQLSGPIPKELGSLTQLLDLDFSNNKLNGSIPATLAYCRTLLTKLDLSHNSLVGGISSQFQNLRSIEVLNLSHNHLSGTIPSVFVGMRSLTFADVSYNYLEGRIPKCNAFPNASMLEGNKGLCGDIVGFKRCTMSIKHKHVSLKAMLDEENEAMRLDWSKRLNIIKGVADALSYMHHDCSPPIVHRDLSSKNILLDADYEAHVSDFGTAKFLKLDSSNWSELAGTYGYIAPEFAYTMRVTEKCDVYSFGVLTLEVIKGQHPHDLISVLLSPFSEKVDSKDLMDHRTAPPSLQTKKILESVIMVAIECLQTIPERRPTMYQVSTRLSALGLPMITSSSNTRQETFSH</sequence>
<keyword evidence="2" id="KW-1185">Reference proteome</keyword>
<reference evidence="2" key="1">
    <citation type="journal article" date="2022" name="Mol. Ecol. Resour.">
        <title>The genomes of chicory, endive, great burdock and yacon provide insights into Asteraceae palaeo-polyploidization history and plant inulin production.</title>
        <authorList>
            <person name="Fan W."/>
            <person name="Wang S."/>
            <person name="Wang H."/>
            <person name="Wang A."/>
            <person name="Jiang F."/>
            <person name="Liu H."/>
            <person name="Zhao H."/>
            <person name="Xu D."/>
            <person name="Zhang Y."/>
        </authorList>
    </citation>
    <scope>NUCLEOTIDE SEQUENCE [LARGE SCALE GENOMIC DNA]</scope>
    <source>
        <strain evidence="2">cv. Niubang</strain>
    </source>
</reference>
<organism evidence="1 2">
    <name type="scientific">Arctium lappa</name>
    <name type="common">Greater burdock</name>
    <name type="synonym">Lappa major</name>
    <dbReference type="NCBI Taxonomy" id="4217"/>
    <lineage>
        <taxon>Eukaryota</taxon>
        <taxon>Viridiplantae</taxon>
        <taxon>Streptophyta</taxon>
        <taxon>Embryophyta</taxon>
        <taxon>Tracheophyta</taxon>
        <taxon>Spermatophyta</taxon>
        <taxon>Magnoliopsida</taxon>
        <taxon>eudicotyledons</taxon>
        <taxon>Gunneridae</taxon>
        <taxon>Pentapetalae</taxon>
        <taxon>asterids</taxon>
        <taxon>campanulids</taxon>
        <taxon>Asterales</taxon>
        <taxon>Asteraceae</taxon>
        <taxon>Carduoideae</taxon>
        <taxon>Cardueae</taxon>
        <taxon>Arctiinae</taxon>
        <taxon>Arctium</taxon>
    </lineage>
</organism>
<dbReference type="Proteomes" id="UP001055879">
    <property type="component" value="Linkage Group LG12"/>
</dbReference>
<dbReference type="EMBL" id="CM042058">
    <property type="protein sequence ID" value="KAI3685361.1"/>
    <property type="molecule type" value="Genomic_DNA"/>
</dbReference>
<proteinExistence type="predicted"/>